<dbReference type="GO" id="GO:0005524">
    <property type="term" value="F:ATP binding"/>
    <property type="evidence" value="ECO:0007669"/>
    <property type="project" value="UniProtKB-UniRule"/>
</dbReference>
<gene>
    <name evidence="4" type="ORF">DGMP_28140</name>
</gene>
<dbReference type="GO" id="GO:0046872">
    <property type="term" value="F:metal ion binding"/>
    <property type="evidence" value="ECO:0007669"/>
    <property type="project" value="InterPro"/>
</dbReference>
<evidence type="ECO:0000256" key="2">
    <source>
        <dbReference type="SAM" id="Coils"/>
    </source>
</evidence>
<dbReference type="GO" id="GO:0005737">
    <property type="term" value="C:cytoplasm"/>
    <property type="evidence" value="ECO:0007669"/>
    <property type="project" value="TreeGrafter"/>
</dbReference>
<dbReference type="Pfam" id="PF08443">
    <property type="entry name" value="RimK"/>
    <property type="match status" value="1"/>
</dbReference>
<organism evidence="4 5">
    <name type="scientific">Desulfomarina profundi</name>
    <dbReference type="NCBI Taxonomy" id="2772557"/>
    <lineage>
        <taxon>Bacteria</taxon>
        <taxon>Pseudomonadati</taxon>
        <taxon>Thermodesulfobacteriota</taxon>
        <taxon>Desulfobulbia</taxon>
        <taxon>Desulfobulbales</taxon>
        <taxon>Desulfobulbaceae</taxon>
        <taxon>Desulfomarina</taxon>
    </lineage>
</organism>
<dbReference type="EMBL" id="AP024086">
    <property type="protein sequence ID" value="BCL62121.1"/>
    <property type="molecule type" value="Genomic_DNA"/>
</dbReference>
<keyword evidence="1" id="KW-0067">ATP-binding</keyword>
<dbReference type="KEGG" id="dbk:DGMP_28140"/>
<dbReference type="AlphaFoldDB" id="A0A8D5JSH5"/>
<feature type="domain" description="ATP-grasp" evidence="3">
    <location>
        <begin position="68"/>
        <end position="251"/>
    </location>
</feature>
<accession>A0A8D5JSH5</accession>
<dbReference type="GO" id="GO:0009432">
    <property type="term" value="P:SOS response"/>
    <property type="evidence" value="ECO:0007669"/>
    <property type="project" value="TreeGrafter"/>
</dbReference>
<dbReference type="Proteomes" id="UP000826725">
    <property type="component" value="Chromosome"/>
</dbReference>
<evidence type="ECO:0000313" key="4">
    <source>
        <dbReference type="EMBL" id="BCL62121.1"/>
    </source>
</evidence>
<name>A0A8D5JSH5_9BACT</name>
<dbReference type="GO" id="GO:0018169">
    <property type="term" value="F:ribosomal S6-glutamic acid ligase activity"/>
    <property type="evidence" value="ECO:0007669"/>
    <property type="project" value="TreeGrafter"/>
</dbReference>
<dbReference type="PANTHER" id="PTHR21621:SF0">
    <property type="entry name" value="BETA-CITRYLGLUTAMATE SYNTHASE B-RELATED"/>
    <property type="match status" value="1"/>
</dbReference>
<evidence type="ECO:0000259" key="3">
    <source>
        <dbReference type="PROSITE" id="PS50975"/>
    </source>
</evidence>
<reference evidence="4" key="1">
    <citation type="submission" date="2020-09" db="EMBL/GenBank/DDBJ databases">
        <title>Desulfogranum mesoprofundum gen. nov., sp. nov., a novel mesophilic, sulfate-reducing chemolithoautotroph isolated from a deep-sea hydrothermal vent chimney in the Suiyo Seamount.</title>
        <authorList>
            <person name="Hashimoto Y."/>
            <person name="Nakagawa S."/>
        </authorList>
    </citation>
    <scope>NUCLEOTIDE SEQUENCE</scope>
    <source>
        <strain evidence="4">KT2</strain>
    </source>
</reference>
<sequence>MKESPHIIRDSDTFYHQYQNLTSRSIVCTRIRMKPGEEQLLTDLAERRITLIPSATSQLASRSKVFQTRIFKEYLLPFTRAIYDNHSLLHCISLYRKQNISKVVLKRERKNGGLGIHLFSNVEDIFNMTAGGGFHYPFVIQPFQPNSRDVRVIMLDDYHEAYERKNSYNFRNNLHCGGKSTPFPLSNRQLSFCKRVMKRGKFPYGHIDLLLSENNTCRLSEINLRGGLRGAEITLEDYREKIQEIHERLLREAVEKI</sequence>
<keyword evidence="2" id="KW-0175">Coiled coil</keyword>
<dbReference type="InterPro" id="IPR013651">
    <property type="entry name" value="ATP-grasp_RimK-type"/>
</dbReference>
<evidence type="ECO:0000313" key="5">
    <source>
        <dbReference type="Proteomes" id="UP000826725"/>
    </source>
</evidence>
<keyword evidence="5" id="KW-1185">Reference proteome</keyword>
<dbReference type="InterPro" id="IPR011761">
    <property type="entry name" value="ATP-grasp"/>
</dbReference>
<dbReference type="RefSeq" id="WP_228854516.1">
    <property type="nucleotide sequence ID" value="NZ_AP024086.1"/>
</dbReference>
<dbReference type="PANTHER" id="PTHR21621">
    <property type="entry name" value="RIBOSOMAL PROTEIN S6 MODIFICATION PROTEIN"/>
    <property type="match status" value="1"/>
</dbReference>
<proteinExistence type="predicted"/>
<evidence type="ECO:0000256" key="1">
    <source>
        <dbReference type="PROSITE-ProRule" id="PRU00409"/>
    </source>
</evidence>
<dbReference type="PROSITE" id="PS50975">
    <property type="entry name" value="ATP_GRASP"/>
    <property type="match status" value="1"/>
</dbReference>
<feature type="coiled-coil region" evidence="2">
    <location>
        <begin position="228"/>
        <end position="255"/>
    </location>
</feature>
<keyword evidence="1" id="KW-0547">Nucleotide-binding</keyword>
<protein>
    <recommendedName>
        <fullName evidence="3">ATP-grasp domain-containing protein</fullName>
    </recommendedName>
</protein>